<organism evidence="1 2">
    <name type="scientific">Microbotryum silenes-dioicae</name>
    <dbReference type="NCBI Taxonomy" id="796604"/>
    <lineage>
        <taxon>Eukaryota</taxon>
        <taxon>Fungi</taxon>
        <taxon>Dikarya</taxon>
        <taxon>Basidiomycota</taxon>
        <taxon>Pucciniomycotina</taxon>
        <taxon>Microbotryomycetes</taxon>
        <taxon>Microbotryales</taxon>
        <taxon>Microbotryaceae</taxon>
        <taxon>Microbotryum</taxon>
    </lineage>
</organism>
<sequence length="93" mass="10908">MFRHFIHLYSCGTRGECYLKCQHYLAENHIAKNHIAKNQTHYDKFESCTSSCLAPDDIRERHEHPDMNSTVWPPVYDKAHHKVPLLNGKTCKN</sequence>
<dbReference type="Proteomes" id="UP000249464">
    <property type="component" value="Unassembled WGS sequence"/>
</dbReference>
<accession>A0A2X0MMN9</accession>
<reference evidence="1 2" key="1">
    <citation type="submission" date="2016-11" db="EMBL/GenBank/DDBJ databases">
        <authorList>
            <person name="Jaros S."/>
            <person name="Januszkiewicz K."/>
            <person name="Wedrychowicz H."/>
        </authorList>
    </citation>
    <scope>NUCLEOTIDE SEQUENCE [LARGE SCALE GENOMIC DNA]</scope>
</reference>
<protein>
    <submittedName>
        <fullName evidence="1">BQ5605_C021g09259 protein</fullName>
    </submittedName>
</protein>
<keyword evidence="2" id="KW-1185">Reference proteome</keyword>
<dbReference type="AlphaFoldDB" id="A0A2X0MMN9"/>
<proteinExistence type="predicted"/>
<name>A0A2X0MMN9_9BASI</name>
<dbReference type="EMBL" id="FQNC01000083">
    <property type="protein sequence ID" value="SGZ20295.1"/>
    <property type="molecule type" value="Genomic_DNA"/>
</dbReference>
<gene>
    <name evidence="1" type="primary">BQ5605_C021g09259</name>
    <name evidence="1" type="ORF">BQ5605_C021G09259</name>
</gene>
<evidence type="ECO:0000313" key="2">
    <source>
        <dbReference type="Proteomes" id="UP000249464"/>
    </source>
</evidence>
<evidence type="ECO:0000313" key="1">
    <source>
        <dbReference type="EMBL" id="SGZ20295.1"/>
    </source>
</evidence>